<evidence type="ECO:0000256" key="4">
    <source>
        <dbReference type="ARBA" id="ARBA00029440"/>
    </source>
</evidence>
<protein>
    <recommendedName>
        <fullName evidence="1">D-3-phosphoglycerate dehydrogenase</fullName>
    </recommendedName>
</protein>
<dbReference type="SUPFAM" id="SSF143548">
    <property type="entry name" value="Serine metabolism enzymes domain"/>
    <property type="match status" value="1"/>
</dbReference>
<dbReference type="InterPro" id="IPR006140">
    <property type="entry name" value="D-isomer_DH_NAD-bd"/>
</dbReference>
<dbReference type="CDD" id="cd04879">
    <property type="entry name" value="ACT_3PGDH-like"/>
    <property type="match status" value="1"/>
</dbReference>
<dbReference type="PROSITE" id="PS00670">
    <property type="entry name" value="D_2_HYDROXYACID_DH_2"/>
    <property type="match status" value="1"/>
</dbReference>
<evidence type="ECO:0000313" key="7">
    <source>
        <dbReference type="EMBL" id="CAK7928671.1"/>
    </source>
</evidence>
<dbReference type="Gene3D" id="3.30.70.260">
    <property type="match status" value="1"/>
</dbReference>
<name>A0AAV1U1Z8_9STRA</name>
<dbReference type="SUPFAM" id="SSF52283">
    <property type="entry name" value="Formate/glycerate dehydrogenase catalytic domain-like"/>
    <property type="match status" value="1"/>
</dbReference>
<dbReference type="AlphaFoldDB" id="A0AAV1U1Z8"/>
<evidence type="ECO:0000256" key="3">
    <source>
        <dbReference type="ARBA" id="ARBA00023002"/>
    </source>
</evidence>
<feature type="domain" description="D-isomer specific 2-hydroxyacid dehydrogenase NAD-binding" evidence="5">
    <location>
        <begin position="163"/>
        <end position="350"/>
    </location>
</feature>
<dbReference type="Gene3D" id="3.40.50.720">
    <property type="entry name" value="NAD(P)-binding Rossmann-like Domain"/>
    <property type="match status" value="2"/>
</dbReference>
<sequence>MWQRLVLAPRLATALQRPTPRYKRQLKRLPLLYRPLTSLSPLSDSSRRILCVDVPEHVAEVSCVQELVQRGHVVDHVRAVSDSFLLSVVQDYDALMVTPGTKLSRELLRAGAKHKLKLVAVPAAAIPSEDVDLLEATNQGVMLLQLEHKQLSDRSSVEAEIGLSLLIQLARHLPRSMASMHSGREKPFDRQQFVGTELAGKNLGVVGIGQAGRRVADMANALGLHVFGFDPNLNHETAELMGVKSVSMDELYATCDFITFHAPLTARTRGMFDDDALDKCKHGVKIVSVPEYKGCHGLLDENTLLRGIKSGKISGVALDLLQPAEAEDALDLSPTWLELMKHENVIAHTHADGTASEDVLQARKYRLLAENVGDALAQRYFRGVANGVFMPLTLLPEMKPFLELSESLGRFVHQLTLSADPKDRITHVSLAATGGFQIDITTPQARQLLQNALLKGMLESMRGHEKAVKDSRQPEVCLLNASLLAMAKGIDVRQGDLQSDPAAVRRHLKNCLAVVVQTKNKDRLLVKGSVFGEDPRVVRVNEYSDFPAFRPQGNLLVFNNEDVPGAIAGILSELAQAEINIANFGLARQSNVELPLGILALDSVPSDETLYALKKLPNIRSVRFAQV</sequence>
<dbReference type="Pfam" id="PF02826">
    <property type="entry name" value="2-Hacid_dh_C"/>
    <property type="match status" value="1"/>
</dbReference>
<dbReference type="PANTHER" id="PTHR42938:SF22">
    <property type="entry name" value="D-3-PHOSPHOGLYCERATE DEHYDROGENASE"/>
    <property type="match status" value="1"/>
</dbReference>
<gene>
    <name evidence="7" type="ORF">PM001_LOCUS13821</name>
</gene>
<reference evidence="7" key="1">
    <citation type="submission" date="2024-01" db="EMBL/GenBank/DDBJ databases">
        <authorList>
            <person name="Webb A."/>
        </authorList>
    </citation>
    <scope>NUCLEOTIDE SEQUENCE</scope>
    <source>
        <strain evidence="7">Pm1</strain>
    </source>
</reference>
<dbReference type="InterPro" id="IPR029009">
    <property type="entry name" value="ASB_dom_sf"/>
</dbReference>
<feature type="domain" description="D-3-phosphoglycerate dehydrogenase ASB" evidence="6">
    <location>
        <begin position="397"/>
        <end position="541"/>
    </location>
</feature>
<dbReference type="Gene3D" id="3.30.1330.90">
    <property type="entry name" value="D-3-phosphoglycerate dehydrogenase, domain 3"/>
    <property type="match status" value="1"/>
</dbReference>
<keyword evidence="3" id="KW-0560">Oxidoreductase</keyword>
<dbReference type="InterPro" id="IPR036291">
    <property type="entry name" value="NAD(P)-bd_dom_sf"/>
</dbReference>
<dbReference type="Proteomes" id="UP001162060">
    <property type="component" value="Unassembled WGS sequence"/>
</dbReference>
<evidence type="ECO:0000259" key="5">
    <source>
        <dbReference type="Pfam" id="PF02826"/>
    </source>
</evidence>
<dbReference type="InterPro" id="IPR029753">
    <property type="entry name" value="D-isomer_DH_CS"/>
</dbReference>
<dbReference type="GO" id="GO:0008652">
    <property type="term" value="P:amino acid biosynthetic process"/>
    <property type="evidence" value="ECO:0007669"/>
    <property type="project" value="UniProtKB-KW"/>
</dbReference>
<dbReference type="InterPro" id="IPR045626">
    <property type="entry name" value="PGDH_ASB_dom"/>
</dbReference>
<evidence type="ECO:0000313" key="8">
    <source>
        <dbReference type="Proteomes" id="UP001162060"/>
    </source>
</evidence>
<evidence type="ECO:0000256" key="1">
    <source>
        <dbReference type="ARBA" id="ARBA00021582"/>
    </source>
</evidence>
<dbReference type="SUPFAM" id="SSF51735">
    <property type="entry name" value="NAD(P)-binding Rossmann-fold domains"/>
    <property type="match status" value="1"/>
</dbReference>
<evidence type="ECO:0000256" key="2">
    <source>
        <dbReference type="ARBA" id="ARBA00022605"/>
    </source>
</evidence>
<dbReference type="PANTHER" id="PTHR42938">
    <property type="entry name" value="FORMATE DEHYDROGENASE 1"/>
    <property type="match status" value="1"/>
</dbReference>
<accession>A0AAV1U1Z8</accession>
<dbReference type="EMBL" id="CAKLBY020000130">
    <property type="protein sequence ID" value="CAK7928671.1"/>
    <property type="molecule type" value="Genomic_DNA"/>
</dbReference>
<comment type="pathway">
    <text evidence="4">Amino-acid biosynthesis.</text>
</comment>
<dbReference type="Pfam" id="PF19304">
    <property type="entry name" value="PGDH_inter"/>
    <property type="match status" value="1"/>
</dbReference>
<evidence type="ECO:0000259" key="6">
    <source>
        <dbReference type="Pfam" id="PF19304"/>
    </source>
</evidence>
<comment type="caution">
    <text evidence="7">The sequence shown here is derived from an EMBL/GenBank/DDBJ whole genome shotgun (WGS) entry which is preliminary data.</text>
</comment>
<dbReference type="SUPFAM" id="SSF55021">
    <property type="entry name" value="ACT-like"/>
    <property type="match status" value="1"/>
</dbReference>
<dbReference type="GO" id="GO:0051287">
    <property type="term" value="F:NAD binding"/>
    <property type="evidence" value="ECO:0007669"/>
    <property type="project" value="InterPro"/>
</dbReference>
<keyword evidence="2" id="KW-0028">Amino-acid biosynthesis</keyword>
<proteinExistence type="predicted"/>
<dbReference type="GO" id="GO:0004617">
    <property type="term" value="F:phosphoglycerate dehydrogenase activity"/>
    <property type="evidence" value="ECO:0007669"/>
    <property type="project" value="TreeGrafter"/>
</dbReference>
<dbReference type="InterPro" id="IPR045865">
    <property type="entry name" value="ACT-like_dom_sf"/>
</dbReference>
<organism evidence="7 8">
    <name type="scientific">Peronospora matthiolae</name>
    <dbReference type="NCBI Taxonomy" id="2874970"/>
    <lineage>
        <taxon>Eukaryota</taxon>
        <taxon>Sar</taxon>
        <taxon>Stramenopiles</taxon>
        <taxon>Oomycota</taxon>
        <taxon>Peronosporomycetes</taxon>
        <taxon>Peronosporales</taxon>
        <taxon>Peronosporaceae</taxon>
        <taxon>Peronospora</taxon>
    </lineage>
</organism>